<dbReference type="InterPro" id="IPR015943">
    <property type="entry name" value="WD40/YVTN_repeat-like_dom_sf"/>
</dbReference>
<dbReference type="SUPFAM" id="SSF110296">
    <property type="entry name" value="Oligoxyloglucan reducing end-specific cellobiohydrolase"/>
    <property type="match status" value="2"/>
</dbReference>
<evidence type="ECO:0000256" key="1">
    <source>
        <dbReference type="SAM" id="SignalP"/>
    </source>
</evidence>
<evidence type="ECO:0000313" key="2">
    <source>
        <dbReference type="EMBL" id="WNG50526.1"/>
    </source>
</evidence>
<dbReference type="RefSeq" id="WP_395809711.1">
    <property type="nucleotide sequence ID" value="NZ_CP043494.1"/>
</dbReference>
<sequence>MHFVRRNPPVIAVVSAMLALSACGGGQDDSSPQVVEQQKALAGWTVPTCSHITGTNAISFTRDEGATLASTGTLTGTVYTPGLVALDTANTLLAVHANSVIRSTDAGCTWSSIGTVPAGLTLTAAAGGRAYAWAENGSGLYRIEGTTITALTSPVANILGLGVDAANGSHVRVGDRRGQLYESFNGGASWKALGVAPASGDFVLGYSVAFDPANLNHVLFGLASQGAFVSTNGGSTWKQVKGLSTGRANGFTIAVSPANGQIVWLAGLDLETSIRKLYRSADGGQNFAPVVEESETVTLGNGPLVAPHPKDAHVIYFEFGTYFQDYGTDIYKYDHATGVVTQTHNANDGVSSIAFSPADPSVMYFGLTSIIPS</sequence>
<dbReference type="Gene3D" id="2.130.10.10">
    <property type="entry name" value="YVTN repeat-like/Quinoprotein amine dehydrogenase"/>
    <property type="match status" value="2"/>
</dbReference>
<organism evidence="2 3">
    <name type="scientific">Archangium minus</name>
    <dbReference type="NCBI Taxonomy" id="83450"/>
    <lineage>
        <taxon>Bacteria</taxon>
        <taxon>Pseudomonadati</taxon>
        <taxon>Myxococcota</taxon>
        <taxon>Myxococcia</taxon>
        <taxon>Myxococcales</taxon>
        <taxon>Cystobacterineae</taxon>
        <taxon>Archangiaceae</taxon>
        <taxon>Archangium</taxon>
    </lineage>
</organism>
<dbReference type="PANTHER" id="PTHR43739:SF5">
    <property type="entry name" value="EXO-ALPHA-SIALIDASE"/>
    <property type="match status" value="1"/>
</dbReference>
<feature type="signal peptide" evidence="1">
    <location>
        <begin position="1"/>
        <end position="24"/>
    </location>
</feature>
<evidence type="ECO:0000313" key="3">
    <source>
        <dbReference type="Proteomes" id="UP001611383"/>
    </source>
</evidence>
<dbReference type="PROSITE" id="PS51257">
    <property type="entry name" value="PROKAR_LIPOPROTEIN"/>
    <property type="match status" value="1"/>
</dbReference>
<name>A0ABY9X550_9BACT</name>
<dbReference type="CDD" id="cd15482">
    <property type="entry name" value="Sialidase_non-viral"/>
    <property type="match status" value="1"/>
</dbReference>
<dbReference type="EMBL" id="CP043494">
    <property type="protein sequence ID" value="WNG50526.1"/>
    <property type="molecule type" value="Genomic_DNA"/>
</dbReference>
<accession>A0ABY9X550</accession>
<dbReference type="Proteomes" id="UP001611383">
    <property type="component" value="Chromosome"/>
</dbReference>
<keyword evidence="3" id="KW-1185">Reference proteome</keyword>
<dbReference type="PANTHER" id="PTHR43739">
    <property type="entry name" value="XYLOGLUCANASE (EUROFUNG)"/>
    <property type="match status" value="1"/>
</dbReference>
<protein>
    <submittedName>
        <fullName evidence="2">Exo-alpha-sialidase</fullName>
    </submittedName>
</protein>
<feature type="chain" id="PRO_5045348213" evidence="1">
    <location>
        <begin position="25"/>
        <end position="373"/>
    </location>
</feature>
<keyword evidence="1" id="KW-0732">Signal</keyword>
<dbReference type="InterPro" id="IPR052025">
    <property type="entry name" value="Xyloglucanase_GH74"/>
</dbReference>
<gene>
    <name evidence="2" type="ORF">F0U60_45165</name>
</gene>
<proteinExistence type="predicted"/>
<reference evidence="2 3" key="1">
    <citation type="submission" date="2019-08" db="EMBL/GenBank/DDBJ databases">
        <title>Archangium and Cystobacter genomes.</title>
        <authorList>
            <person name="Chen I.-C.K."/>
            <person name="Wielgoss S."/>
        </authorList>
    </citation>
    <scope>NUCLEOTIDE SEQUENCE [LARGE SCALE GENOMIC DNA]</scope>
    <source>
        <strain evidence="2 3">Cbm 6</strain>
    </source>
</reference>